<proteinExistence type="inferred from homology"/>
<dbReference type="Pfam" id="PF02543">
    <property type="entry name" value="Carbam_trans_N"/>
    <property type="match status" value="1"/>
</dbReference>
<dbReference type="EMBL" id="BSDC01000002">
    <property type="protein sequence ID" value="GLH67539.1"/>
    <property type="molecule type" value="Genomic_DNA"/>
</dbReference>
<dbReference type="InterPro" id="IPR031730">
    <property type="entry name" value="Carbam_trans_C"/>
</dbReference>
<dbReference type="InterPro" id="IPR043129">
    <property type="entry name" value="ATPase_NBD"/>
</dbReference>
<dbReference type="RefSeq" id="WP_285608766.1">
    <property type="nucleotide sequence ID" value="NZ_BSDC01000002.1"/>
</dbReference>
<reference evidence="4" key="1">
    <citation type="journal article" date="2023" name="Antonie Van Leeuwenhoek">
        <title>Mesoterricola silvestris gen. nov., sp. nov., Mesoterricola sediminis sp. nov., Geothrix oryzae sp. nov., Geothrix edaphica sp. nov., Geothrix rubra sp. nov., and Geothrix limicola sp. nov., six novel members of Acidobacteriota isolated from soils.</title>
        <authorList>
            <person name="Itoh H."/>
            <person name="Sugisawa Y."/>
            <person name="Mise K."/>
            <person name="Xu Z."/>
            <person name="Kuniyasu M."/>
            <person name="Ushijima N."/>
            <person name="Kawano K."/>
            <person name="Kobayashi E."/>
            <person name="Shiratori Y."/>
            <person name="Masuda Y."/>
            <person name="Senoo K."/>
        </authorList>
    </citation>
    <scope>NUCLEOTIDE SEQUENCE</scope>
    <source>
        <strain evidence="4">Red802</strain>
    </source>
</reference>
<protein>
    <submittedName>
        <fullName evidence="4">Carbamoyltransferase</fullName>
    </submittedName>
</protein>
<dbReference type="PANTHER" id="PTHR34847">
    <property type="entry name" value="NODULATION PROTEIN U"/>
    <property type="match status" value="1"/>
</dbReference>
<evidence type="ECO:0000259" key="2">
    <source>
        <dbReference type="Pfam" id="PF02543"/>
    </source>
</evidence>
<keyword evidence="5" id="KW-1185">Reference proteome</keyword>
<organism evidence="4 5">
    <name type="scientific">Geothrix edaphica</name>
    <dbReference type="NCBI Taxonomy" id="2927976"/>
    <lineage>
        <taxon>Bacteria</taxon>
        <taxon>Pseudomonadati</taxon>
        <taxon>Acidobacteriota</taxon>
        <taxon>Holophagae</taxon>
        <taxon>Holophagales</taxon>
        <taxon>Holophagaceae</taxon>
        <taxon>Geothrix</taxon>
    </lineage>
</organism>
<dbReference type="Pfam" id="PF16861">
    <property type="entry name" value="Carbam_trans_C"/>
    <property type="match status" value="1"/>
</dbReference>
<dbReference type="PANTHER" id="PTHR34847:SF1">
    <property type="entry name" value="NODULATION PROTEIN U"/>
    <property type="match status" value="1"/>
</dbReference>
<evidence type="ECO:0000256" key="1">
    <source>
        <dbReference type="ARBA" id="ARBA00006129"/>
    </source>
</evidence>
<comment type="caution">
    <text evidence="4">The sequence shown here is derived from an EMBL/GenBank/DDBJ whole genome shotgun (WGS) entry which is preliminary data.</text>
</comment>
<name>A0ABQ5PYU7_9BACT</name>
<dbReference type="SUPFAM" id="SSF53067">
    <property type="entry name" value="Actin-like ATPase domain"/>
    <property type="match status" value="1"/>
</dbReference>
<feature type="domain" description="Carbamoyltransferase C-terminal" evidence="3">
    <location>
        <begin position="412"/>
        <end position="581"/>
    </location>
</feature>
<comment type="similarity">
    <text evidence="1">Belongs to the NodU/CmcH family.</text>
</comment>
<dbReference type="InterPro" id="IPR003696">
    <property type="entry name" value="Carbtransf_dom"/>
</dbReference>
<feature type="domain" description="Carbamoyltransferase" evidence="2">
    <location>
        <begin position="40"/>
        <end position="357"/>
    </location>
</feature>
<evidence type="ECO:0000313" key="4">
    <source>
        <dbReference type="EMBL" id="GLH67539.1"/>
    </source>
</evidence>
<dbReference type="InterPro" id="IPR051338">
    <property type="entry name" value="NodU/CmcH_Carbamoyltrnsfr"/>
</dbReference>
<dbReference type="Gene3D" id="3.30.420.40">
    <property type="match status" value="2"/>
</dbReference>
<dbReference type="InterPro" id="IPR038152">
    <property type="entry name" value="Carbam_trans_C_sf"/>
</dbReference>
<gene>
    <name evidence="4" type="ORF">GETHED_19030</name>
</gene>
<evidence type="ECO:0000313" key="5">
    <source>
        <dbReference type="Proteomes" id="UP001165044"/>
    </source>
</evidence>
<sequence>MPFQLGLSGLPGHDLHPFRHIRENARLHPDVPLPIGDIGHDAAAVLVRGGQAIFAVEEERLSRFKHTMGVPRRAARACAEAADHPLAQLAAAHYLDLQDEHLDRHLQATGGGDARVEEAIRAEYQRTREAASGFRADFPHLEAVDHHLAHAASAYYLSGFERSLVLVMDGNGESASLSLYLGEGPDLRLLHALPATSSLGLLYAFGTHFLGFEPIEDEYKVMGLAAYGEGDDTYLPFFENQLLWEGNARFTIPALLRDPASRTLRWSRQLGPARQPEGPIEARHMAVAAGLQKALERAVLRLLEPVEATHRTRHLCLAGGVALNCSLNGVLDRSGLFDRLFVQPAAGDPGAALGAALVAERRRGSAVPQGRMATPYLGPAFTAAEIETALQAHASTLAWERPEDLLDRTLDLIGAGKVVGWFQGRMEFGPRALGNRSILADPRRPDMKDRVNRAVKKREEFRPFAPSVTAEGADAFFHLRGLDQYEHMTVAVKTRPERASEIPAVVHVNGTSRVQVVRGEANPRYWELLTHQGRRTGVPILLNTSFNVRGEPIVCSPEDAIRCFLGTGLDALVLEDTLVVKRAQRVLKAAVLRG</sequence>
<dbReference type="Gene3D" id="3.90.870.20">
    <property type="entry name" value="Carbamoyltransferase, C-terminal domain"/>
    <property type="match status" value="1"/>
</dbReference>
<dbReference type="Proteomes" id="UP001165044">
    <property type="component" value="Unassembled WGS sequence"/>
</dbReference>
<accession>A0ABQ5PYU7</accession>
<evidence type="ECO:0000259" key="3">
    <source>
        <dbReference type="Pfam" id="PF16861"/>
    </source>
</evidence>